<dbReference type="Gene3D" id="2.60.40.10">
    <property type="entry name" value="Immunoglobulins"/>
    <property type="match status" value="1"/>
</dbReference>
<keyword evidence="2" id="KW-1185">Reference proteome</keyword>
<dbReference type="OrthoDB" id="5780607at2759"/>
<dbReference type="STRING" id="34506.A0A090L8V2"/>
<gene>
    <name evidence="1 3 4" type="ORF">SRAE_1000219600</name>
</gene>
<dbReference type="EMBL" id="LN609528">
    <property type="protein sequence ID" value="CEF63940.1"/>
    <property type="molecule type" value="Genomic_DNA"/>
</dbReference>
<dbReference type="CTD" id="36376305"/>
<dbReference type="GeneID" id="36376305"/>
<evidence type="ECO:0000313" key="4">
    <source>
        <dbReference type="WormBase" id="SRAE_1000219600"/>
    </source>
</evidence>
<proteinExistence type="predicted"/>
<sequence length="272" mass="31444">MPFKKFEICENLSEQPFSELYNTKNGNINLVIKNNKECFLECDILSSPKPIINWYKNDKLHQSHLDNILDHTDDYLNSKNMNSQIGWSSILSKIQIYSNNVGDQFKCEIISPCINEKIISDTYTIPEFALHSCSKNYDNIHFLKNLNKNNIFSILSYFNPYQSLYIKTPVITTATTMRMEYPGNFITLSCKNEAYPKATNKWEVIENDNENGSGISIDNFNYFKVLDNGDIFLNTTQLPNDIVQMALRCNASNVYGWDIFVSTILLVTEERK</sequence>
<accession>A0A090L8V2</accession>
<dbReference type="RefSeq" id="XP_024503141.1">
    <property type="nucleotide sequence ID" value="XM_024649244.1"/>
</dbReference>
<organism evidence="1">
    <name type="scientific">Strongyloides ratti</name>
    <name type="common">Parasitic roundworm</name>
    <dbReference type="NCBI Taxonomy" id="34506"/>
    <lineage>
        <taxon>Eukaryota</taxon>
        <taxon>Metazoa</taxon>
        <taxon>Ecdysozoa</taxon>
        <taxon>Nematoda</taxon>
        <taxon>Chromadorea</taxon>
        <taxon>Rhabditida</taxon>
        <taxon>Tylenchina</taxon>
        <taxon>Panagrolaimomorpha</taxon>
        <taxon>Strongyloidoidea</taxon>
        <taxon>Strongyloididae</taxon>
        <taxon>Strongyloides</taxon>
    </lineage>
</organism>
<evidence type="ECO:0000313" key="3">
    <source>
        <dbReference type="WBParaSite" id="SRAE_1000219600.1"/>
    </source>
</evidence>
<evidence type="ECO:0000313" key="2">
    <source>
        <dbReference type="Proteomes" id="UP000035682"/>
    </source>
</evidence>
<dbReference type="AlphaFoldDB" id="A0A090L8V2"/>
<reference evidence="3" key="2">
    <citation type="submission" date="2020-12" db="UniProtKB">
        <authorList>
            <consortium name="WormBaseParasite"/>
        </authorList>
    </citation>
    <scope>IDENTIFICATION</scope>
</reference>
<reference evidence="1 2" key="1">
    <citation type="submission" date="2014-09" db="EMBL/GenBank/DDBJ databases">
        <authorList>
            <person name="Martin A.A."/>
        </authorList>
    </citation>
    <scope>NUCLEOTIDE SEQUENCE</scope>
    <source>
        <strain evidence="2">ED321</strain>
        <strain evidence="1">ED321 Heterogonic</strain>
    </source>
</reference>
<evidence type="ECO:0000313" key="1">
    <source>
        <dbReference type="EMBL" id="CEF63940.1"/>
    </source>
</evidence>
<dbReference type="InterPro" id="IPR013783">
    <property type="entry name" value="Ig-like_fold"/>
</dbReference>
<protein>
    <submittedName>
        <fullName evidence="1 3">Immunoglobulin-like fold domain-containing protein</fullName>
    </submittedName>
</protein>
<dbReference type="WBParaSite" id="SRAE_1000219600.1">
    <property type="protein sequence ID" value="SRAE_1000219600.1"/>
    <property type="gene ID" value="WBGene00258810"/>
</dbReference>
<dbReference type="Proteomes" id="UP000035682">
    <property type="component" value="Unplaced"/>
</dbReference>
<dbReference type="WormBase" id="SRAE_1000219600">
    <property type="protein sequence ID" value="SRP10600"/>
    <property type="gene ID" value="WBGene00258810"/>
</dbReference>
<name>A0A090L8V2_STRRB</name>